<dbReference type="GO" id="GO:0004563">
    <property type="term" value="F:beta-N-acetylhexosaminidase activity"/>
    <property type="evidence" value="ECO:0007669"/>
    <property type="project" value="UniProtKB-EC"/>
</dbReference>
<dbReference type="InterPro" id="IPR050226">
    <property type="entry name" value="NagZ_Beta-hexosaminidase"/>
</dbReference>
<evidence type="ECO:0000259" key="6">
    <source>
        <dbReference type="Pfam" id="PF00933"/>
    </source>
</evidence>
<dbReference type="InterPro" id="IPR036962">
    <property type="entry name" value="Glyco_hydro_3_N_sf"/>
</dbReference>
<dbReference type="PANTHER" id="PTHR30480:SF13">
    <property type="entry name" value="BETA-HEXOSAMINIDASE"/>
    <property type="match status" value="1"/>
</dbReference>
<dbReference type="GO" id="GO:0009254">
    <property type="term" value="P:peptidoglycan turnover"/>
    <property type="evidence" value="ECO:0007669"/>
    <property type="project" value="TreeGrafter"/>
</dbReference>
<dbReference type="EC" id="3.2.1.52" evidence="3"/>
<dbReference type="Pfam" id="PF00933">
    <property type="entry name" value="Glyco_hydro_3"/>
    <property type="match status" value="1"/>
</dbReference>
<dbReference type="OrthoDB" id="9786661at2"/>
<keyword evidence="8" id="KW-1185">Reference proteome</keyword>
<keyword evidence="4 7" id="KW-0378">Hydrolase</keyword>
<dbReference type="SUPFAM" id="SSF51445">
    <property type="entry name" value="(Trans)glycosidases"/>
    <property type="match status" value="1"/>
</dbReference>
<dbReference type="GO" id="GO:0005975">
    <property type="term" value="P:carbohydrate metabolic process"/>
    <property type="evidence" value="ECO:0007669"/>
    <property type="project" value="InterPro"/>
</dbReference>
<evidence type="ECO:0000256" key="5">
    <source>
        <dbReference type="ARBA" id="ARBA00023295"/>
    </source>
</evidence>
<dbReference type="Gene3D" id="3.20.20.300">
    <property type="entry name" value="Glycoside hydrolase, family 3, N-terminal domain"/>
    <property type="match status" value="1"/>
</dbReference>
<dbReference type="Proteomes" id="UP000254572">
    <property type="component" value="Unassembled WGS sequence"/>
</dbReference>
<proteinExistence type="inferred from homology"/>
<reference evidence="7 8" key="1">
    <citation type="submission" date="2018-06" db="EMBL/GenBank/DDBJ databases">
        <authorList>
            <consortium name="Pathogen Informatics"/>
            <person name="Doyle S."/>
        </authorList>
    </citation>
    <scope>NUCLEOTIDE SEQUENCE [LARGE SCALE GENOMIC DNA]</scope>
    <source>
        <strain evidence="7 8">NCTC13294</strain>
    </source>
</reference>
<comment type="similarity">
    <text evidence="2">Belongs to the glycosyl hydrolase 3 family.</text>
</comment>
<evidence type="ECO:0000256" key="4">
    <source>
        <dbReference type="ARBA" id="ARBA00022801"/>
    </source>
</evidence>
<keyword evidence="5 7" id="KW-0326">Glycosidase</keyword>
<evidence type="ECO:0000313" key="7">
    <source>
        <dbReference type="EMBL" id="SUX18866.1"/>
    </source>
</evidence>
<gene>
    <name evidence="7" type="primary">nagZ</name>
    <name evidence="7" type="ORF">NCTC13294_00375</name>
</gene>
<protein>
    <recommendedName>
        <fullName evidence="3">beta-N-acetylhexosaminidase</fullName>
        <ecNumber evidence="3">3.2.1.52</ecNumber>
    </recommendedName>
</protein>
<evidence type="ECO:0000313" key="8">
    <source>
        <dbReference type="Proteomes" id="UP000254572"/>
    </source>
</evidence>
<accession>A0A381DZR5</accession>
<dbReference type="RefSeq" id="WP_115610678.1">
    <property type="nucleotide sequence ID" value="NZ_JBHLZC010000001.1"/>
</dbReference>
<dbReference type="EMBL" id="UFUW01000001">
    <property type="protein sequence ID" value="SUX18866.1"/>
    <property type="molecule type" value="Genomic_DNA"/>
</dbReference>
<sequence length="335" mass="35886">MSAVIIGIAGPQLQPQDIAQLKQSACAGVILFSRNYESPPQLQALCTAIRDTRPDLLLCVDHEGGRVQRFRAGFTAIPAAAAFGCCFDHRPLLACQLAEAAGTVIAYELRQYDIDFSLTPILDLADPVSTVIGDRAFHANPAVVAILADALRRGLHKLGMTAVGKHYPGHGRVSGDSHHTLPHDLRDLAEREADLYPFLHQIKSGIEALMPAHIVYPHIDERPAGYSPQHIAALRHYGFDGAIISDDLDMAGAQGIADPGERIQAALAAGADVTLMCNDLAAIRQALSRDYHLPDAANSARRLAALHARPIDTASAAAHYRAAQELLQAHAADLV</sequence>
<dbReference type="NCBIfam" id="NF003740">
    <property type="entry name" value="PRK05337.1"/>
    <property type="match status" value="1"/>
</dbReference>
<evidence type="ECO:0000256" key="1">
    <source>
        <dbReference type="ARBA" id="ARBA00001231"/>
    </source>
</evidence>
<evidence type="ECO:0000256" key="2">
    <source>
        <dbReference type="ARBA" id="ARBA00005336"/>
    </source>
</evidence>
<name>A0A381DZR5_9GAMM</name>
<dbReference type="InterPro" id="IPR001764">
    <property type="entry name" value="Glyco_hydro_3_N"/>
</dbReference>
<dbReference type="AlphaFoldDB" id="A0A381DZR5"/>
<comment type="catalytic activity">
    <reaction evidence="1">
        <text>Hydrolysis of terminal non-reducing N-acetyl-D-hexosamine residues in N-acetyl-beta-D-hexosaminides.</text>
        <dbReference type="EC" id="3.2.1.52"/>
    </reaction>
</comment>
<organism evidence="7 8">
    <name type="scientific">Cardiobacterium valvarum</name>
    <dbReference type="NCBI Taxonomy" id="194702"/>
    <lineage>
        <taxon>Bacteria</taxon>
        <taxon>Pseudomonadati</taxon>
        <taxon>Pseudomonadota</taxon>
        <taxon>Gammaproteobacteria</taxon>
        <taxon>Cardiobacteriales</taxon>
        <taxon>Cardiobacteriaceae</taxon>
        <taxon>Cardiobacterium</taxon>
    </lineage>
</organism>
<evidence type="ECO:0000256" key="3">
    <source>
        <dbReference type="ARBA" id="ARBA00012663"/>
    </source>
</evidence>
<feature type="domain" description="Glycoside hydrolase family 3 N-terminal" evidence="6">
    <location>
        <begin position="19"/>
        <end position="283"/>
    </location>
</feature>
<dbReference type="InterPro" id="IPR017853">
    <property type="entry name" value="GH"/>
</dbReference>
<dbReference type="PANTHER" id="PTHR30480">
    <property type="entry name" value="BETA-HEXOSAMINIDASE-RELATED"/>
    <property type="match status" value="1"/>
</dbReference>